<keyword evidence="8 16" id="KW-0479">Metal-binding</keyword>
<dbReference type="Pfam" id="PF03460">
    <property type="entry name" value="NIR_SIR_ferr"/>
    <property type="match status" value="1"/>
</dbReference>
<feature type="domain" description="Nitrite/sulphite reductase 4Fe-4S" evidence="17">
    <location>
        <begin position="636"/>
        <end position="775"/>
    </location>
</feature>
<evidence type="ECO:0000256" key="16">
    <source>
        <dbReference type="PIRSR" id="PIRSR037149-1"/>
    </source>
</evidence>
<feature type="binding site" evidence="16">
    <location>
        <position position="689"/>
    </location>
    <ligand>
        <name>[4Fe-4S] cluster</name>
        <dbReference type="ChEBI" id="CHEBI:49883"/>
    </ligand>
</feature>
<dbReference type="PRINTS" id="PR00411">
    <property type="entry name" value="PNDRDTASEI"/>
</dbReference>
<comment type="similarity">
    <text evidence="3">Belongs to the nitrite and sulfite reductase 4Fe-4S domain family.</text>
</comment>
<dbReference type="RefSeq" id="WP_054723905.1">
    <property type="nucleotide sequence ID" value="NZ_CP012898.1"/>
</dbReference>
<dbReference type="InterPro" id="IPR007419">
    <property type="entry name" value="BFD-like_2Fe2S-bd_dom"/>
</dbReference>
<evidence type="ECO:0000256" key="14">
    <source>
        <dbReference type="ARBA" id="ARBA00034078"/>
    </source>
</evidence>
<dbReference type="EMBL" id="CP012898">
    <property type="protein sequence ID" value="ALJ03795.1"/>
    <property type="molecule type" value="Genomic_DNA"/>
</dbReference>
<evidence type="ECO:0000259" key="20">
    <source>
        <dbReference type="Pfam" id="PF07992"/>
    </source>
</evidence>
<keyword evidence="23" id="KW-1185">Reference proteome</keyword>
<evidence type="ECO:0000256" key="8">
    <source>
        <dbReference type="ARBA" id="ARBA00022723"/>
    </source>
</evidence>
<evidence type="ECO:0000256" key="5">
    <source>
        <dbReference type="ARBA" id="ARBA00022617"/>
    </source>
</evidence>
<dbReference type="NCBIfam" id="NF011565">
    <property type="entry name" value="PRK14989.1"/>
    <property type="match status" value="1"/>
</dbReference>
<dbReference type="GO" id="GO:0050661">
    <property type="term" value="F:NADP binding"/>
    <property type="evidence" value="ECO:0007669"/>
    <property type="project" value="UniProtKB-UniRule"/>
</dbReference>
<dbReference type="InterPro" id="IPR036136">
    <property type="entry name" value="Nit/Sulf_reduc_fer-like_dom_sf"/>
</dbReference>
<feature type="domain" description="NADH-rubredoxin oxidoreductase C-terminal" evidence="21">
    <location>
        <begin position="325"/>
        <end position="389"/>
    </location>
</feature>
<dbReference type="InterPro" id="IPR006066">
    <property type="entry name" value="NO2/SO3_Rdtase_FeS/sirohaem_BS"/>
</dbReference>
<dbReference type="InterPro" id="IPR016156">
    <property type="entry name" value="FAD/NAD-linked_Rdtase_dimer_sf"/>
</dbReference>
<comment type="cofactor">
    <cofactor evidence="16">
        <name>siroheme</name>
        <dbReference type="ChEBI" id="CHEBI:60052"/>
    </cofactor>
    <text evidence="16">Binds 1 siroheme per subunit.</text>
</comment>
<keyword evidence="11 16" id="KW-0408">Iron</keyword>
<evidence type="ECO:0000256" key="1">
    <source>
        <dbReference type="ARBA" id="ARBA00001974"/>
    </source>
</evidence>
<dbReference type="STRING" id="1736674.APS56_00900"/>
<feature type="binding site" description="axial binding residue" evidence="16">
    <location>
        <position position="689"/>
    </location>
    <ligand>
        <name>siroheme</name>
        <dbReference type="ChEBI" id="CHEBI:60052"/>
    </ligand>
    <ligandPart>
        <name>Fe</name>
        <dbReference type="ChEBI" id="CHEBI:18248"/>
    </ligandPart>
</feature>
<dbReference type="SUPFAM" id="SSF51905">
    <property type="entry name" value="FAD/NAD(P)-binding domain"/>
    <property type="match status" value="2"/>
</dbReference>
<dbReference type="PRINTS" id="PR00368">
    <property type="entry name" value="FADPNR"/>
</dbReference>
<name>A0A0P0D5D1_9FLAO</name>
<sequence length="839" mass="92920">MKKIVVVGNGMVGYKFCEKFVSQTNSKSFKITVFGEEPRPAYDRVHLSEYFENQDAKALEMASRAWYEEHGIELITNERITHIHRSSKKVSTTKDLHYKYDYLVLATGSSPFVPNIPGIEKKGVFVYRTIEDLEATLAYAKKIIGKSKKAVKAAVLGGGLLGLEAAKAVMDMGFEPHVVEFASKLMPRQLDTRASKVLQEKIESLGIHVHLSKATNKILGNDVITGMEFGEYDKIDVEMLVVSAGIRPRDELAKTCDLKMGVRGGIIVNNRMQTSDPEIYAIGEVALYNNMIYGLVAPGYDMAGVAVDQIVGDSKERMSSAIDMSTKLKLIGVDVASYGEPFMPVEKGYSIIYENKTKNLYKRINISHDGKKLLGGILVGDASDYNMFHQIYLNGLPIPEDAEELILGSRGEGGSSFGSVLDIPDAAQVCSCESVTKGDICCLINEGDCDNLGDVIAKTKATTGCGGCKPMVVDLVNETLKSQGKEVKETLCEHFSFNRQELFDLIKINKVKDYDEALNLFGEGDGCEVCKPALASIFATITMETPNKQVAIQDTNDRFLANIQRNGTYSVVPRIAGGEITPDKLIVIGQVAKKYDLYTKVTGGQRIDLFGAQLHELPLIWKELIDAGFESGHAYGKSLRTVKSCVGSTWCRYGMHESVTFAIEIEDRYKGLRSPHKLKGGVSGCIRECAEARGKDFGLIAVDGGWNLYVCGNGGATPKHAVLFAEQLDDETVVKYLDRFLMFYIRTAGPLVRTAPWLDKLEGGIEYLKQVVIEDSLGIAEELEEEMKGLINKYECEWKQAIENPEMMKRFKHFVNSDDTDDNLVFVPMRDQKMPKAWN</sequence>
<feature type="domain" description="FAD/NAD(P)-binding" evidence="20">
    <location>
        <begin position="3"/>
        <end position="302"/>
    </location>
</feature>
<evidence type="ECO:0000256" key="10">
    <source>
        <dbReference type="ARBA" id="ARBA00023002"/>
    </source>
</evidence>
<dbReference type="PROSITE" id="PS00365">
    <property type="entry name" value="NIR_SIR"/>
    <property type="match status" value="1"/>
</dbReference>
<organism evidence="22 23">
    <name type="scientific">Pseudalgibacter alginicilyticus</name>
    <dbReference type="NCBI Taxonomy" id="1736674"/>
    <lineage>
        <taxon>Bacteria</taxon>
        <taxon>Pseudomonadati</taxon>
        <taxon>Bacteroidota</taxon>
        <taxon>Flavobacteriia</taxon>
        <taxon>Flavobacteriales</taxon>
        <taxon>Flavobacteriaceae</taxon>
        <taxon>Pseudalgibacter</taxon>
    </lineage>
</organism>
<dbReference type="Pfam" id="PF01077">
    <property type="entry name" value="NIR_SIR"/>
    <property type="match status" value="1"/>
</dbReference>
<dbReference type="GO" id="GO:0050660">
    <property type="term" value="F:flavin adenine dinucleotide binding"/>
    <property type="evidence" value="ECO:0007669"/>
    <property type="project" value="UniProtKB-UniRule"/>
</dbReference>
<dbReference type="PRINTS" id="PR00397">
    <property type="entry name" value="SIROHAEM"/>
</dbReference>
<dbReference type="Pfam" id="PF07992">
    <property type="entry name" value="Pyr_redox_2"/>
    <property type="match status" value="1"/>
</dbReference>
<dbReference type="InterPro" id="IPR052034">
    <property type="entry name" value="NasD-like"/>
</dbReference>
<evidence type="ECO:0000256" key="13">
    <source>
        <dbReference type="ARBA" id="ARBA00023063"/>
    </source>
</evidence>
<feature type="binding site" evidence="16">
    <location>
        <position position="645"/>
    </location>
    <ligand>
        <name>[4Fe-4S] cluster</name>
        <dbReference type="ChEBI" id="CHEBI:49883"/>
    </ligand>
</feature>
<dbReference type="PIRSF" id="PIRSF037149">
    <property type="entry name" value="NirB"/>
    <property type="match status" value="1"/>
</dbReference>
<evidence type="ECO:0000256" key="9">
    <source>
        <dbReference type="ARBA" id="ARBA00022827"/>
    </source>
</evidence>
<evidence type="ECO:0000256" key="15">
    <source>
        <dbReference type="PIRNR" id="PIRNR037149"/>
    </source>
</evidence>
<keyword evidence="10" id="KW-0560">Oxidoreductase</keyword>
<dbReference type="Gene3D" id="3.30.413.10">
    <property type="entry name" value="Sulfite Reductase Hemoprotein, domain 1"/>
    <property type="match status" value="1"/>
</dbReference>
<dbReference type="Pfam" id="PF04324">
    <property type="entry name" value="Fer2_BFD"/>
    <property type="match status" value="1"/>
</dbReference>
<evidence type="ECO:0000313" key="23">
    <source>
        <dbReference type="Proteomes" id="UP000057981"/>
    </source>
</evidence>
<evidence type="ECO:0000259" key="18">
    <source>
        <dbReference type="Pfam" id="PF03460"/>
    </source>
</evidence>
<dbReference type="Gene3D" id="3.30.390.30">
    <property type="match status" value="1"/>
</dbReference>
<reference evidence="22 23" key="1">
    <citation type="submission" date="2015-10" db="EMBL/GenBank/DDBJ databases">
        <authorList>
            <person name="Gilbert D.G."/>
        </authorList>
    </citation>
    <scope>NUCLEOTIDE SEQUENCE [LARGE SCALE GENOMIC DNA]</scope>
    <source>
        <strain evidence="23">HZ-22</strain>
    </source>
</reference>
<protein>
    <submittedName>
        <fullName evidence="22">Nitrite reductase</fullName>
    </submittedName>
</protein>
<dbReference type="OrthoDB" id="9792592at2"/>
<dbReference type="KEGG" id="ahz:APS56_00900"/>
<dbReference type="GO" id="GO:0046872">
    <property type="term" value="F:metal ion binding"/>
    <property type="evidence" value="ECO:0007669"/>
    <property type="project" value="UniProtKB-KW"/>
</dbReference>
<dbReference type="AlphaFoldDB" id="A0A0P0D5D1"/>
<evidence type="ECO:0000313" key="22">
    <source>
        <dbReference type="EMBL" id="ALJ03795.1"/>
    </source>
</evidence>
<dbReference type="Gene3D" id="1.10.10.1100">
    <property type="entry name" value="BFD-like [2Fe-2S]-binding domain"/>
    <property type="match status" value="1"/>
</dbReference>
<dbReference type="InterPro" id="IPR041854">
    <property type="entry name" value="BFD-like_2Fe2S-bd_dom_sf"/>
</dbReference>
<dbReference type="InterPro" id="IPR023753">
    <property type="entry name" value="FAD/NAD-binding_dom"/>
</dbReference>
<dbReference type="InterPro" id="IPR017121">
    <property type="entry name" value="Nitrite_Rdtase_lsu"/>
</dbReference>
<keyword evidence="7" id="KW-0001">2Fe-2S</keyword>
<dbReference type="CDD" id="cd19944">
    <property type="entry name" value="NirB_Fer2_BFD-like_2"/>
    <property type="match status" value="1"/>
</dbReference>
<keyword evidence="5 16" id="KW-0349">Heme</keyword>
<dbReference type="SUPFAM" id="SSF56014">
    <property type="entry name" value="Nitrite and sulphite reductase 4Fe-4S domain-like"/>
    <property type="match status" value="1"/>
</dbReference>
<dbReference type="PANTHER" id="PTHR43809:SF1">
    <property type="entry name" value="NITRITE REDUCTASE (NADH) LARGE SUBUNIT"/>
    <property type="match status" value="1"/>
</dbReference>
<keyword evidence="6 15" id="KW-0285">Flavoprotein</keyword>
<dbReference type="InterPro" id="IPR006067">
    <property type="entry name" value="NO2/SO3_Rdtase_4Fe4S_dom"/>
</dbReference>
<dbReference type="InterPro" id="IPR045854">
    <property type="entry name" value="NO2/SO3_Rdtase_4Fe4S_sf"/>
</dbReference>
<dbReference type="GO" id="GO:0051539">
    <property type="term" value="F:4 iron, 4 sulfur cluster binding"/>
    <property type="evidence" value="ECO:0007669"/>
    <property type="project" value="UniProtKB-KW"/>
</dbReference>
<dbReference type="GO" id="GO:0042128">
    <property type="term" value="P:nitrate assimilation"/>
    <property type="evidence" value="ECO:0007669"/>
    <property type="project" value="UniProtKB-UniRule"/>
</dbReference>
<proteinExistence type="inferred from homology"/>
<evidence type="ECO:0000256" key="11">
    <source>
        <dbReference type="ARBA" id="ARBA00023004"/>
    </source>
</evidence>
<dbReference type="PATRIC" id="fig|1736674.3.peg.193"/>
<dbReference type="InterPro" id="IPR041575">
    <property type="entry name" value="Rubredoxin_C"/>
</dbReference>
<dbReference type="Proteomes" id="UP000057981">
    <property type="component" value="Chromosome"/>
</dbReference>
<evidence type="ECO:0000259" key="19">
    <source>
        <dbReference type="Pfam" id="PF04324"/>
    </source>
</evidence>
<feature type="domain" description="Nitrite/Sulfite reductase ferredoxin-like" evidence="18">
    <location>
        <begin position="564"/>
        <end position="625"/>
    </location>
</feature>
<dbReference type="GO" id="GO:0098809">
    <property type="term" value="F:nitrite reductase activity"/>
    <property type="evidence" value="ECO:0007669"/>
    <property type="project" value="InterPro"/>
</dbReference>
<dbReference type="UniPathway" id="UPA00653"/>
<evidence type="ECO:0000256" key="3">
    <source>
        <dbReference type="ARBA" id="ARBA00010429"/>
    </source>
</evidence>
<evidence type="ECO:0000259" key="17">
    <source>
        <dbReference type="Pfam" id="PF01077"/>
    </source>
</evidence>
<dbReference type="NCBIfam" id="TIGR02374">
    <property type="entry name" value="nitri_red_nirB"/>
    <property type="match status" value="1"/>
</dbReference>
<dbReference type="FunFam" id="3.30.413.10:FF:000007">
    <property type="entry name" value="Nitrite reductase [NAD(P)H] large subunit"/>
    <property type="match status" value="1"/>
</dbReference>
<evidence type="ECO:0000256" key="4">
    <source>
        <dbReference type="ARBA" id="ARBA00022485"/>
    </source>
</evidence>
<dbReference type="Gene3D" id="3.50.50.60">
    <property type="entry name" value="FAD/NAD(P)-binding domain"/>
    <property type="match status" value="2"/>
</dbReference>
<evidence type="ECO:0000256" key="12">
    <source>
        <dbReference type="ARBA" id="ARBA00023014"/>
    </source>
</evidence>
<feature type="domain" description="BFD-like [2Fe-2S]-binding" evidence="19">
    <location>
        <begin position="429"/>
        <end position="478"/>
    </location>
</feature>
<evidence type="ECO:0000256" key="2">
    <source>
        <dbReference type="ARBA" id="ARBA00005096"/>
    </source>
</evidence>
<comment type="cofactor">
    <cofactor evidence="16">
        <name>[4Fe-4S] cluster</name>
        <dbReference type="ChEBI" id="CHEBI:49883"/>
    </cofactor>
    <text evidence="16">Binds 1 [4Fe-4S] cluster per subunit.</text>
</comment>
<dbReference type="PANTHER" id="PTHR43809">
    <property type="entry name" value="NITRITE REDUCTASE (NADH) LARGE SUBUNIT"/>
    <property type="match status" value="1"/>
</dbReference>
<dbReference type="InterPro" id="IPR036188">
    <property type="entry name" value="FAD/NAD-bd_sf"/>
</dbReference>
<keyword evidence="9 15" id="KW-0274">FAD</keyword>
<feature type="binding site" evidence="16">
    <location>
        <position position="685"/>
    </location>
    <ligand>
        <name>[4Fe-4S] cluster</name>
        <dbReference type="ChEBI" id="CHEBI:49883"/>
    </ligand>
</feature>
<keyword evidence="4 16" id="KW-0004">4Fe-4S</keyword>
<dbReference type="InterPro" id="IPR012744">
    <property type="entry name" value="Nitri_red_NirB"/>
</dbReference>
<keyword evidence="13 15" id="KW-0534">Nitrate assimilation</keyword>
<dbReference type="GO" id="GO:0020037">
    <property type="term" value="F:heme binding"/>
    <property type="evidence" value="ECO:0007669"/>
    <property type="project" value="InterPro"/>
</dbReference>
<dbReference type="Pfam" id="PF18267">
    <property type="entry name" value="Rubredoxin_C"/>
    <property type="match status" value="1"/>
</dbReference>
<comment type="cofactor">
    <cofactor evidence="14">
        <name>[2Fe-2S] cluster</name>
        <dbReference type="ChEBI" id="CHEBI:190135"/>
    </cofactor>
</comment>
<dbReference type="SUPFAM" id="SSF55124">
    <property type="entry name" value="Nitrite/Sulfite reductase N-terminal domain-like"/>
    <property type="match status" value="1"/>
</dbReference>
<comment type="cofactor">
    <cofactor evidence="1 15">
        <name>FAD</name>
        <dbReference type="ChEBI" id="CHEBI:57692"/>
    </cofactor>
</comment>
<evidence type="ECO:0000259" key="21">
    <source>
        <dbReference type="Pfam" id="PF18267"/>
    </source>
</evidence>
<evidence type="ECO:0000256" key="6">
    <source>
        <dbReference type="ARBA" id="ARBA00022630"/>
    </source>
</evidence>
<feature type="binding site" evidence="16">
    <location>
        <position position="651"/>
    </location>
    <ligand>
        <name>[4Fe-4S] cluster</name>
        <dbReference type="ChEBI" id="CHEBI:49883"/>
    </ligand>
</feature>
<keyword evidence="12 16" id="KW-0411">Iron-sulfur</keyword>
<gene>
    <name evidence="22" type="ORF">APS56_00900</name>
</gene>
<comment type="pathway">
    <text evidence="2">Nitrogen metabolism; nitrate reduction (assimilation).</text>
</comment>
<dbReference type="InterPro" id="IPR005117">
    <property type="entry name" value="NiRdtase/SiRdtase_haem-b_fer"/>
</dbReference>
<evidence type="ECO:0000256" key="7">
    <source>
        <dbReference type="ARBA" id="ARBA00022714"/>
    </source>
</evidence>
<dbReference type="GO" id="GO:0051537">
    <property type="term" value="F:2 iron, 2 sulfur cluster binding"/>
    <property type="evidence" value="ECO:0007669"/>
    <property type="project" value="UniProtKB-KW"/>
</dbReference>
<accession>A0A0P0D5D1</accession>